<evidence type="ECO:0000313" key="2">
    <source>
        <dbReference type="Proteomes" id="UP000593571"/>
    </source>
</evidence>
<evidence type="ECO:0000313" key="1">
    <source>
        <dbReference type="EMBL" id="KAF6505957.1"/>
    </source>
</evidence>
<keyword evidence="2" id="KW-1185">Reference proteome</keyword>
<proteinExistence type="predicted"/>
<accession>A0A7J8KAS3</accession>
<comment type="caution">
    <text evidence="1">The sequence shown here is derived from an EMBL/GenBank/DDBJ whole genome shotgun (WGS) entry which is preliminary data.</text>
</comment>
<sequence length="132" mass="15353">MSIRLHRLCYLQTTSFCFLATMLWVAKYFTFFSLGTIWKIFSVSLHYDKLSVLGKLETRMEKRTLHSSSKPGGQFCPQETFGNVTLEICYWHPVGRGQGCCCTSCYPQKIPPQQRISQHKWKNSVRRYTSPS</sequence>
<reference evidence="1 2" key="1">
    <citation type="journal article" date="2020" name="Nature">
        <title>Six reference-quality genomes reveal evolution of bat adaptations.</title>
        <authorList>
            <person name="Jebb D."/>
            <person name="Huang Z."/>
            <person name="Pippel M."/>
            <person name="Hughes G.M."/>
            <person name="Lavrichenko K."/>
            <person name="Devanna P."/>
            <person name="Winkler S."/>
            <person name="Jermiin L.S."/>
            <person name="Skirmuntt E.C."/>
            <person name="Katzourakis A."/>
            <person name="Burkitt-Gray L."/>
            <person name="Ray D.A."/>
            <person name="Sullivan K.A.M."/>
            <person name="Roscito J.G."/>
            <person name="Kirilenko B.M."/>
            <person name="Davalos L.M."/>
            <person name="Corthals A.P."/>
            <person name="Power M.L."/>
            <person name="Jones G."/>
            <person name="Ransome R.D."/>
            <person name="Dechmann D.K.N."/>
            <person name="Locatelli A.G."/>
            <person name="Puechmaille S.J."/>
            <person name="Fedrigo O."/>
            <person name="Jarvis E.D."/>
            <person name="Hiller M."/>
            <person name="Vernes S.C."/>
            <person name="Myers E.W."/>
            <person name="Teeling E.C."/>
        </authorList>
    </citation>
    <scope>NUCLEOTIDE SEQUENCE [LARGE SCALE GENOMIC DNA]</scope>
    <source>
        <strain evidence="1">MRouAeg1</strain>
        <tissue evidence="1">Muscle</tissue>
    </source>
</reference>
<organism evidence="1 2">
    <name type="scientific">Rousettus aegyptiacus</name>
    <name type="common">Egyptian fruit bat</name>
    <name type="synonym">Pteropus aegyptiacus</name>
    <dbReference type="NCBI Taxonomy" id="9407"/>
    <lineage>
        <taxon>Eukaryota</taxon>
        <taxon>Metazoa</taxon>
        <taxon>Chordata</taxon>
        <taxon>Craniata</taxon>
        <taxon>Vertebrata</taxon>
        <taxon>Euteleostomi</taxon>
        <taxon>Mammalia</taxon>
        <taxon>Eutheria</taxon>
        <taxon>Laurasiatheria</taxon>
        <taxon>Chiroptera</taxon>
        <taxon>Yinpterochiroptera</taxon>
        <taxon>Pteropodoidea</taxon>
        <taxon>Pteropodidae</taxon>
        <taxon>Rousettinae</taxon>
        <taxon>Rousettus</taxon>
    </lineage>
</organism>
<gene>
    <name evidence="1" type="ORF">HJG63_007833</name>
</gene>
<name>A0A7J8KAS3_ROUAE</name>
<dbReference type="AlphaFoldDB" id="A0A7J8KAS3"/>
<protein>
    <submittedName>
        <fullName evidence="1">Uncharacterized protein</fullName>
    </submittedName>
</protein>
<dbReference type="Proteomes" id="UP000593571">
    <property type="component" value="Unassembled WGS sequence"/>
</dbReference>
<dbReference type="EMBL" id="JACASE010000001">
    <property type="protein sequence ID" value="KAF6505957.1"/>
    <property type="molecule type" value="Genomic_DNA"/>
</dbReference>